<sequence length="277" mass="31343">MAVGPNGEKLKYSNPRLLVKEFSRSAAGQEILPANIRPLLVLEKTVKTYEHDLADFDPYLNKKTLMETLTIVLSHYRDLDKEEPPEEQSYNYVLSESDIEETWPGEEATDIEDESRAMEEDSDEKKITKDTQTNEKDFNREKTDVCSRLQDLHLQENTDESGPNLSEQSACRSGVTSSVYSVTGDHSRDEVVKVFSDREEAEALYILVNFGSEEAINYTLELPKHIRYEFVTGVISFIDELFMAYSQLPQRSSVILASSAPLPPGIPSSFVDCPEMP</sequence>
<keyword evidence="3" id="KW-1185">Reference proteome</keyword>
<proteinExistence type="predicted"/>
<organism evidence="2 3">
    <name type="scientific">Halocaridina rubra</name>
    <name type="common">Hawaiian red shrimp</name>
    <dbReference type="NCBI Taxonomy" id="373956"/>
    <lineage>
        <taxon>Eukaryota</taxon>
        <taxon>Metazoa</taxon>
        <taxon>Ecdysozoa</taxon>
        <taxon>Arthropoda</taxon>
        <taxon>Crustacea</taxon>
        <taxon>Multicrustacea</taxon>
        <taxon>Malacostraca</taxon>
        <taxon>Eumalacostraca</taxon>
        <taxon>Eucarida</taxon>
        <taxon>Decapoda</taxon>
        <taxon>Pleocyemata</taxon>
        <taxon>Caridea</taxon>
        <taxon>Atyoidea</taxon>
        <taxon>Atyidae</taxon>
        <taxon>Halocaridina</taxon>
    </lineage>
</organism>
<dbReference type="AlphaFoldDB" id="A0AAN8XF28"/>
<reference evidence="2 3" key="1">
    <citation type="submission" date="2023-11" db="EMBL/GenBank/DDBJ databases">
        <title>Halocaridina rubra genome assembly.</title>
        <authorList>
            <person name="Smith C."/>
        </authorList>
    </citation>
    <scope>NUCLEOTIDE SEQUENCE [LARGE SCALE GENOMIC DNA]</scope>
    <source>
        <strain evidence="2">EP-1</strain>
        <tissue evidence="2">Whole</tissue>
    </source>
</reference>
<protein>
    <submittedName>
        <fullName evidence="2">Uncharacterized protein</fullName>
    </submittedName>
</protein>
<feature type="compositionally biased region" description="Acidic residues" evidence="1">
    <location>
        <begin position="101"/>
        <end position="113"/>
    </location>
</feature>
<evidence type="ECO:0000313" key="3">
    <source>
        <dbReference type="Proteomes" id="UP001381693"/>
    </source>
</evidence>
<feature type="region of interest" description="Disordered" evidence="1">
    <location>
        <begin position="101"/>
        <end position="142"/>
    </location>
</feature>
<evidence type="ECO:0000313" key="2">
    <source>
        <dbReference type="EMBL" id="KAK7083127.1"/>
    </source>
</evidence>
<name>A0AAN8XF28_HALRR</name>
<accession>A0AAN8XF28</accession>
<evidence type="ECO:0000256" key="1">
    <source>
        <dbReference type="SAM" id="MobiDB-lite"/>
    </source>
</evidence>
<dbReference type="EMBL" id="JAXCGZ010003803">
    <property type="protein sequence ID" value="KAK7083127.1"/>
    <property type="molecule type" value="Genomic_DNA"/>
</dbReference>
<dbReference type="Proteomes" id="UP001381693">
    <property type="component" value="Unassembled WGS sequence"/>
</dbReference>
<gene>
    <name evidence="2" type="ORF">SK128_018925</name>
</gene>
<feature type="compositionally biased region" description="Basic and acidic residues" evidence="1">
    <location>
        <begin position="114"/>
        <end position="142"/>
    </location>
</feature>
<comment type="caution">
    <text evidence="2">The sequence shown here is derived from an EMBL/GenBank/DDBJ whole genome shotgun (WGS) entry which is preliminary data.</text>
</comment>